<dbReference type="AlphaFoldDB" id="A0A8S3YPL3"/>
<accession>A0A8S3YPL3</accession>
<dbReference type="FunFam" id="2.60.300.12:FF:000001">
    <property type="entry name" value="Iron-binding protein IscA"/>
    <property type="match status" value="1"/>
</dbReference>
<gene>
    <name evidence="4" type="ORF">CUNI_LOCUS1844</name>
</gene>
<evidence type="ECO:0000256" key="1">
    <source>
        <dbReference type="ARBA" id="ARBA00006718"/>
    </source>
</evidence>
<feature type="domain" description="Core" evidence="3">
    <location>
        <begin position="26"/>
        <end position="126"/>
    </location>
</feature>
<dbReference type="EMBL" id="CAJHNH020000228">
    <property type="protein sequence ID" value="CAG5116286.1"/>
    <property type="molecule type" value="Genomic_DNA"/>
</dbReference>
<dbReference type="GO" id="GO:0005739">
    <property type="term" value="C:mitochondrion"/>
    <property type="evidence" value="ECO:0007669"/>
    <property type="project" value="TreeGrafter"/>
</dbReference>
<comment type="similarity">
    <text evidence="1">Belongs to the HesB/IscA family.</text>
</comment>
<evidence type="ECO:0000313" key="4">
    <source>
        <dbReference type="EMBL" id="CAG5116286.1"/>
    </source>
</evidence>
<protein>
    <recommendedName>
        <fullName evidence="2">Iron-sulfur cluster assembly 1 homolog, mitochondrial</fullName>
    </recommendedName>
</protein>
<organism evidence="4 5">
    <name type="scientific">Candidula unifasciata</name>
    <dbReference type="NCBI Taxonomy" id="100452"/>
    <lineage>
        <taxon>Eukaryota</taxon>
        <taxon>Metazoa</taxon>
        <taxon>Spiralia</taxon>
        <taxon>Lophotrochozoa</taxon>
        <taxon>Mollusca</taxon>
        <taxon>Gastropoda</taxon>
        <taxon>Heterobranchia</taxon>
        <taxon>Euthyneura</taxon>
        <taxon>Panpulmonata</taxon>
        <taxon>Eupulmonata</taxon>
        <taxon>Stylommatophora</taxon>
        <taxon>Helicina</taxon>
        <taxon>Helicoidea</taxon>
        <taxon>Geomitridae</taxon>
        <taxon>Candidula</taxon>
    </lineage>
</organism>
<dbReference type="NCBIfam" id="TIGR00049">
    <property type="entry name" value="iron-sulfur cluster assembly accessory protein"/>
    <property type="match status" value="1"/>
</dbReference>
<dbReference type="SUPFAM" id="SSF89360">
    <property type="entry name" value="HesB-like domain"/>
    <property type="match status" value="1"/>
</dbReference>
<sequence length="130" mass="14195">MASRAIGRATVRAVTSKRLTPQKAPLTLTTNAVKKLKQLMADRPDMHGVLIGVKTRGCNGLTYTLDYADKKGKFDGEVVQDGVKVFIDAKAQLTLLGTEMDYHEDKLTSEFIFNNPNIKGTCGCGESFNV</sequence>
<keyword evidence="5" id="KW-1185">Reference proteome</keyword>
<dbReference type="GO" id="GO:0051537">
    <property type="term" value="F:2 iron, 2 sulfur cluster binding"/>
    <property type="evidence" value="ECO:0007669"/>
    <property type="project" value="TreeGrafter"/>
</dbReference>
<dbReference type="InterPro" id="IPR016092">
    <property type="entry name" value="ATAP"/>
</dbReference>
<dbReference type="InterPro" id="IPR035903">
    <property type="entry name" value="HesB-like_dom_sf"/>
</dbReference>
<dbReference type="PANTHER" id="PTHR10072:SF41">
    <property type="entry name" value="IRON-SULFUR CLUSTER ASSEMBLY 1 HOMOLOG, MITOCHONDRIAL"/>
    <property type="match status" value="1"/>
</dbReference>
<dbReference type="GO" id="GO:0016226">
    <property type="term" value="P:iron-sulfur cluster assembly"/>
    <property type="evidence" value="ECO:0007669"/>
    <property type="project" value="InterPro"/>
</dbReference>
<dbReference type="Proteomes" id="UP000678393">
    <property type="component" value="Unassembled WGS sequence"/>
</dbReference>
<dbReference type="Pfam" id="PF01521">
    <property type="entry name" value="Fe-S_biosyn"/>
    <property type="match status" value="1"/>
</dbReference>
<comment type="caution">
    <text evidence="4">The sequence shown here is derived from an EMBL/GenBank/DDBJ whole genome shotgun (WGS) entry which is preliminary data.</text>
</comment>
<dbReference type="InterPro" id="IPR017870">
    <property type="entry name" value="FeS_cluster_insertion_CS"/>
</dbReference>
<dbReference type="InterPro" id="IPR050322">
    <property type="entry name" value="Fe-S_cluster_asmbl/transfer"/>
</dbReference>
<dbReference type="InterPro" id="IPR000361">
    <property type="entry name" value="ATAP_core_dom"/>
</dbReference>
<name>A0A8S3YPL3_9EUPU</name>
<dbReference type="PROSITE" id="PS01152">
    <property type="entry name" value="HESB"/>
    <property type="match status" value="1"/>
</dbReference>
<evidence type="ECO:0000256" key="2">
    <source>
        <dbReference type="ARBA" id="ARBA00039743"/>
    </source>
</evidence>
<evidence type="ECO:0000313" key="5">
    <source>
        <dbReference type="Proteomes" id="UP000678393"/>
    </source>
</evidence>
<dbReference type="PANTHER" id="PTHR10072">
    <property type="entry name" value="IRON-SULFUR CLUSTER ASSEMBLY PROTEIN"/>
    <property type="match status" value="1"/>
</dbReference>
<proteinExistence type="inferred from homology"/>
<dbReference type="Gene3D" id="2.60.300.12">
    <property type="entry name" value="HesB-like domain"/>
    <property type="match status" value="1"/>
</dbReference>
<evidence type="ECO:0000259" key="3">
    <source>
        <dbReference type="Pfam" id="PF01521"/>
    </source>
</evidence>
<dbReference type="OrthoDB" id="333486at2759"/>
<reference evidence="4" key="1">
    <citation type="submission" date="2021-04" db="EMBL/GenBank/DDBJ databases">
        <authorList>
            <consortium name="Molecular Ecology Group"/>
        </authorList>
    </citation>
    <scope>NUCLEOTIDE SEQUENCE</scope>
</reference>